<organism evidence="3 4">
    <name type="scientific">Heligmosomoides polygyrus</name>
    <name type="common">Parasitic roundworm</name>
    <dbReference type="NCBI Taxonomy" id="6339"/>
    <lineage>
        <taxon>Eukaryota</taxon>
        <taxon>Metazoa</taxon>
        <taxon>Ecdysozoa</taxon>
        <taxon>Nematoda</taxon>
        <taxon>Chromadorea</taxon>
        <taxon>Rhabditida</taxon>
        <taxon>Rhabditina</taxon>
        <taxon>Rhabditomorpha</taxon>
        <taxon>Strongyloidea</taxon>
        <taxon>Heligmosomidae</taxon>
        <taxon>Heligmosomoides</taxon>
    </lineage>
</organism>
<protein>
    <submittedName>
        <fullName evidence="4">F-box domain-containing protein</fullName>
    </submittedName>
</protein>
<evidence type="ECO:0000313" key="2">
    <source>
        <dbReference type="EMBL" id="VDP06754.1"/>
    </source>
</evidence>
<evidence type="ECO:0000313" key="4">
    <source>
        <dbReference type="WBParaSite" id="HPBE_0001670501-mRNA-1"/>
    </source>
</evidence>
<keyword evidence="3" id="KW-1185">Reference proteome</keyword>
<dbReference type="InterPro" id="IPR001810">
    <property type="entry name" value="F-box_dom"/>
</dbReference>
<reference evidence="4" key="2">
    <citation type="submission" date="2019-09" db="UniProtKB">
        <authorList>
            <consortium name="WormBaseParasite"/>
        </authorList>
    </citation>
    <scope>IDENTIFICATION</scope>
</reference>
<evidence type="ECO:0000259" key="1">
    <source>
        <dbReference type="PROSITE" id="PS50181"/>
    </source>
</evidence>
<gene>
    <name evidence="2" type="ORF">HPBE_LOCUS16706</name>
</gene>
<dbReference type="EMBL" id="UZAH01029568">
    <property type="protein sequence ID" value="VDP06754.1"/>
    <property type="molecule type" value="Genomic_DNA"/>
</dbReference>
<dbReference type="PROSITE" id="PS50181">
    <property type="entry name" value="FBOX"/>
    <property type="match status" value="1"/>
</dbReference>
<proteinExistence type="predicted"/>
<dbReference type="Proteomes" id="UP000050761">
    <property type="component" value="Unassembled WGS sequence"/>
</dbReference>
<evidence type="ECO:0000313" key="3">
    <source>
        <dbReference type="Proteomes" id="UP000050761"/>
    </source>
</evidence>
<dbReference type="WBParaSite" id="HPBE_0001670501-mRNA-1">
    <property type="protein sequence ID" value="HPBE_0001670501-mRNA-1"/>
    <property type="gene ID" value="HPBE_0001670501"/>
</dbReference>
<sequence>MMATILTKADHYLKIALMLWKLSSATLHFLTLRASDYVFGTRLHAPQLIQHHAKGFQTRLPIGFLDGFDDLPCVVMNEIFLAVAGEEIPNLQLVSRRWMSLISARRSRYARNSITDLTISFNNGIRYITQAARRQSVELPACSRRWCSHDLASAVPHISIDCLELRIHNINEQFDDLQLSTIDTRSIDIKFCRPIGSTSSEHIVGLLSELLQNRSIEAVRLSSEVAQPSTALISDIAELFHSNRIQLILDL</sequence>
<feature type="domain" description="F-box" evidence="1">
    <location>
        <begin position="65"/>
        <end position="112"/>
    </location>
</feature>
<accession>A0A183G550</accession>
<reference evidence="2 3" key="1">
    <citation type="submission" date="2018-11" db="EMBL/GenBank/DDBJ databases">
        <authorList>
            <consortium name="Pathogen Informatics"/>
        </authorList>
    </citation>
    <scope>NUCLEOTIDE SEQUENCE [LARGE SCALE GENOMIC DNA]</scope>
</reference>
<dbReference type="AlphaFoldDB" id="A0A183G550"/>
<dbReference type="OrthoDB" id="5798351at2759"/>
<accession>A0A3P8BMF8</accession>
<name>A0A183G550_HELPZ</name>